<organism evidence="1">
    <name type="scientific">Pseudomonas phage Touem01</name>
    <dbReference type="NCBI Taxonomy" id="3138548"/>
    <lineage>
        <taxon>Viruses</taxon>
    </lineage>
</organism>
<name>A0AAU6W1Y1_9VIRU</name>
<accession>A0AAU6W1Y1</accession>
<dbReference type="EMBL" id="PP179325">
    <property type="protein sequence ID" value="XAI70567.1"/>
    <property type="molecule type" value="Genomic_DNA"/>
</dbReference>
<reference evidence="1" key="1">
    <citation type="journal article" date="2024" name="J. Gen. Virol.">
        <title>Novel phages of Pseudomonas syringae unveil numerous potential auxiliary metabolic genes.</title>
        <authorList>
            <person name="Feltin C."/>
            <person name="Garneau J.R."/>
            <person name="Morris C.E."/>
            <person name="Berard A."/>
            <person name="Torres-Barcelo C."/>
        </authorList>
    </citation>
    <scope>NUCLEOTIDE SEQUENCE</scope>
</reference>
<gene>
    <name evidence="1" type="ORF">Touem01_00038</name>
</gene>
<evidence type="ECO:0000313" key="1">
    <source>
        <dbReference type="EMBL" id="XAI70567.1"/>
    </source>
</evidence>
<sequence length="54" mass="6357">MTTSQDQFERSYSDFTGHPIEFVRLARQSNDSYSVPRIATAYTWWKRAREGQPS</sequence>
<proteinExistence type="predicted"/>
<protein>
    <submittedName>
        <fullName evidence="1">Uncharacterized protein</fullName>
    </submittedName>
</protein>